<protein>
    <submittedName>
        <fullName evidence="2">Uncharacterized protein</fullName>
    </submittedName>
</protein>
<feature type="transmembrane region" description="Helical" evidence="1">
    <location>
        <begin position="6"/>
        <end position="25"/>
    </location>
</feature>
<dbReference type="AlphaFoldDB" id="G5H7T9"/>
<evidence type="ECO:0000313" key="2">
    <source>
        <dbReference type="EMBL" id="EHB92538.1"/>
    </source>
</evidence>
<dbReference type="RefSeq" id="WP_009133548.1">
    <property type="nucleotide sequence ID" value="NZ_CP102250.1"/>
</dbReference>
<evidence type="ECO:0000256" key="1">
    <source>
        <dbReference type="SAM" id="Phobius"/>
    </source>
</evidence>
<keyword evidence="1" id="KW-0472">Membrane</keyword>
<keyword evidence="1" id="KW-1133">Transmembrane helix</keyword>
<keyword evidence="1" id="KW-0812">Transmembrane</keyword>
<sequence length="100" mass="10888">MMTDWIIFVIAIGAVALFVLGLSLTQIFKGHPIDSEIGTNRHMRQRGIRCTAGEFMREESKRSEGTNPTETGCVVCNPETNGTADCCTCMSPCDAASTKR</sequence>
<dbReference type="EMBL" id="ADLD01000009">
    <property type="protein sequence ID" value="EHB92538.1"/>
    <property type="molecule type" value="Genomic_DNA"/>
</dbReference>
<accession>G5H7T9</accession>
<dbReference type="PATRIC" id="fig|742725.3.peg.793"/>
<dbReference type="HOGENOM" id="CLU_2448111_0_0_10"/>
<dbReference type="OrthoDB" id="1001734at2"/>
<proteinExistence type="predicted"/>
<evidence type="ECO:0000313" key="3">
    <source>
        <dbReference type="Proteomes" id="UP000006008"/>
    </source>
</evidence>
<reference evidence="2 3" key="1">
    <citation type="submission" date="2011-08" db="EMBL/GenBank/DDBJ databases">
        <title>The Genome Sequence of Alistipes indistinctus YIT 12060.</title>
        <authorList>
            <consortium name="The Broad Institute Genome Sequencing Platform"/>
            <person name="Earl A."/>
            <person name="Ward D."/>
            <person name="Feldgarden M."/>
            <person name="Gevers D."/>
            <person name="Morotomi M."/>
            <person name="Young S.K."/>
            <person name="Zeng Q."/>
            <person name="Gargeya S."/>
            <person name="Fitzgerald M."/>
            <person name="Haas B."/>
            <person name="Abouelleil A."/>
            <person name="Alvarado L."/>
            <person name="Arachchi H.M."/>
            <person name="Berlin A."/>
            <person name="Brown A."/>
            <person name="Chapman S.B."/>
            <person name="Chen Z."/>
            <person name="Dunbar C."/>
            <person name="Freedman E."/>
            <person name="Gearin G."/>
            <person name="Gellesch M."/>
            <person name="Goldberg J."/>
            <person name="Griggs A."/>
            <person name="Gujja S."/>
            <person name="Heiman D."/>
            <person name="Howarth C."/>
            <person name="Larson L."/>
            <person name="Lui A."/>
            <person name="MacDonald P.J.P."/>
            <person name="Montmayeur A."/>
            <person name="Murphy C."/>
            <person name="Neiman D."/>
            <person name="Pearson M."/>
            <person name="Priest M."/>
            <person name="Roberts A."/>
            <person name="Saif S."/>
            <person name="Shea T."/>
            <person name="Shenoy N."/>
            <person name="Sisk P."/>
            <person name="Stolte C."/>
            <person name="Sykes S."/>
            <person name="Wortman J."/>
            <person name="Nusbaum C."/>
            <person name="Birren B."/>
        </authorList>
    </citation>
    <scope>NUCLEOTIDE SEQUENCE [LARGE SCALE GENOMIC DNA]</scope>
    <source>
        <strain evidence="2 3">YIT 12060</strain>
    </source>
</reference>
<dbReference type="Proteomes" id="UP000006008">
    <property type="component" value="Unassembled WGS sequence"/>
</dbReference>
<gene>
    <name evidence="2" type="ORF">HMPREF9450_00742</name>
</gene>
<dbReference type="eggNOG" id="ENOG5031BJ0">
    <property type="taxonomic scope" value="Bacteria"/>
</dbReference>
<name>G5H7T9_9BACT</name>
<dbReference type="GeneID" id="92816244"/>
<comment type="caution">
    <text evidence="2">The sequence shown here is derived from an EMBL/GenBank/DDBJ whole genome shotgun (WGS) entry which is preliminary data.</text>
</comment>
<organism evidence="2 3">
    <name type="scientific">Alistipes indistinctus YIT 12060</name>
    <dbReference type="NCBI Taxonomy" id="742725"/>
    <lineage>
        <taxon>Bacteria</taxon>
        <taxon>Pseudomonadati</taxon>
        <taxon>Bacteroidota</taxon>
        <taxon>Bacteroidia</taxon>
        <taxon>Bacteroidales</taxon>
        <taxon>Rikenellaceae</taxon>
        <taxon>Alistipes</taxon>
    </lineage>
</organism>
<keyword evidence="3" id="KW-1185">Reference proteome</keyword>